<accession>A0ABW5FAL3</accession>
<name>A0ABW5FAL3_9BACL</name>
<dbReference type="Proteomes" id="UP001597448">
    <property type="component" value="Unassembled WGS sequence"/>
</dbReference>
<dbReference type="RefSeq" id="WP_379255739.1">
    <property type="nucleotide sequence ID" value="NZ_JBHSVQ010000001.1"/>
</dbReference>
<feature type="signal peptide" evidence="1">
    <location>
        <begin position="1"/>
        <end position="24"/>
    </location>
</feature>
<sequence length="83" mass="9319">MLKKSYFSWLIALLLIFLPVIAEAHPGRTDTNGGHYCRTNCAKWGAKAGETLIFDNDKVIIDTVASASRKEEIKTLMDDLFED</sequence>
<evidence type="ECO:0000313" key="2">
    <source>
        <dbReference type="EMBL" id="MFD2411984.1"/>
    </source>
</evidence>
<gene>
    <name evidence="2" type="ORF">ACFSX3_19000</name>
</gene>
<evidence type="ECO:0000313" key="3">
    <source>
        <dbReference type="Proteomes" id="UP001597448"/>
    </source>
</evidence>
<feature type="chain" id="PRO_5046047737" evidence="1">
    <location>
        <begin position="25"/>
        <end position="83"/>
    </location>
</feature>
<keyword evidence="1" id="KW-0732">Signal</keyword>
<organism evidence="2 3">
    <name type="scientific">Paenibacillus rhizoplanae</name>
    <dbReference type="NCBI Taxonomy" id="1917181"/>
    <lineage>
        <taxon>Bacteria</taxon>
        <taxon>Bacillati</taxon>
        <taxon>Bacillota</taxon>
        <taxon>Bacilli</taxon>
        <taxon>Bacillales</taxon>
        <taxon>Paenibacillaceae</taxon>
        <taxon>Paenibacillus</taxon>
    </lineage>
</organism>
<dbReference type="EMBL" id="JBHUKY010000033">
    <property type="protein sequence ID" value="MFD2411984.1"/>
    <property type="molecule type" value="Genomic_DNA"/>
</dbReference>
<comment type="caution">
    <text evidence="2">The sequence shown here is derived from an EMBL/GenBank/DDBJ whole genome shotgun (WGS) entry which is preliminary data.</text>
</comment>
<keyword evidence="3" id="KW-1185">Reference proteome</keyword>
<protein>
    <submittedName>
        <fullName evidence="2">Uncharacterized protein</fullName>
    </submittedName>
</protein>
<proteinExistence type="predicted"/>
<evidence type="ECO:0000256" key="1">
    <source>
        <dbReference type="SAM" id="SignalP"/>
    </source>
</evidence>
<reference evidence="3" key="1">
    <citation type="journal article" date="2019" name="Int. J. Syst. Evol. Microbiol.">
        <title>The Global Catalogue of Microorganisms (GCM) 10K type strain sequencing project: providing services to taxonomists for standard genome sequencing and annotation.</title>
        <authorList>
            <consortium name="The Broad Institute Genomics Platform"/>
            <consortium name="The Broad Institute Genome Sequencing Center for Infectious Disease"/>
            <person name="Wu L."/>
            <person name="Ma J."/>
        </authorList>
    </citation>
    <scope>NUCLEOTIDE SEQUENCE [LARGE SCALE GENOMIC DNA]</scope>
    <source>
        <strain evidence="3">CCM 8725</strain>
    </source>
</reference>